<sequence>MTEFVLIYLNLRCVVRCFFNARNA</sequence>
<dbReference type="EMBL" id="GBXM01108354">
    <property type="protein sequence ID" value="JAH00223.1"/>
    <property type="molecule type" value="Transcribed_RNA"/>
</dbReference>
<reference evidence="1" key="1">
    <citation type="submission" date="2014-11" db="EMBL/GenBank/DDBJ databases">
        <authorList>
            <person name="Amaro Gonzalez C."/>
        </authorList>
    </citation>
    <scope>NUCLEOTIDE SEQUENCE</scope>
</reference>
<accession>A0A0E9P8S9</accession>
<evidence type="ECO:0000313" key="1">
    <source>
        <dbReference type="EMBL" id="JAH00223.1"/>
    </source>
</evidence>
<organism evidence="1">
    <name type="scientific">Anguilla anguilla</name>
    <name type="common">European freshwater eel</name>
    <name type="synonym">Muraena anguilla</name>
    <dbReference type="NCBI Taxonomy" id="7936"/>
    <lineage>
        <taxon>Eukaryota</taxon>
        <taxon>Metazoa</taxon>
        <taxon>Chordata</taxon>
        <taxon>Craniata</taxon>
        <taxon>Vertebrata</taxon>
        <taxon>Euteleostomi</taxon>
        <taxon>Actinopterygii</taxon>
        <taxon>Neopterygii</taxon>
        <taxon>Teleostei</taxon>
        <taxon>Anguilliformes</taxon>
        <taxon>Anguillidae</taxon>
        <taxon>Anguilla</taxon>
    </lineage>
</organism>
<proteinExistence type="predicted"/>
<protein>
    <submittedName>
        <fullName evidence="1">Uncharacterized protein</fullName>
    </submittedName>
</protein>
<dbReference type="AlphaFoldDB" id="A0A0E9P8S9"/>
<name>A0A0E9P8S9_ANGAN</name>
<reference evidence="1" key="2">
    <citation type="journal article" date="2015" name="Fish Shellfish Immunol.">
        <title>Early steps in the European eel (Anguilla anguilla)-Vibrio vulnificus interaction in the gills: Role of the RtxA13 toxin.</title>
        <authorList>
            <person name="Callol A."/>
            <person name="Pajuelo D."/>
            <person name="Ebbesson L."/>
            <person name="Teles M."/>
            <person name="MacKenzie S."/>
            <person name="Amaro C."/>
        </authorList>
    </citation>
    <scope>NUCLEOTIDE SEQUENCE</scope>
</reference>